<comment type="caution">
    <text evidence="2">The sequence shown here is derived from an EMBL/GenBank/DDBJ whole genome shotgun (WGS) entry which is preliminary data.</text>
</comment>
<dbReference type="AlphaFoldDB" id="A0AAW8YKE2"/>
<organism evidence="2 3">
    <name type="scientific">Pediococcus acidilactici</name>
    <dbReference type="NCBI Taxonomy" id="1254"/>
    <lineage>
        <taxon>Bacteria</taxon>
        <taxon>Bacillati</taxon>
        <taxon>Bacillota</taxon>
        <taxon>Bacilli</taxon>
        <taxon>Lactobacillales</taxon>
        <taxon>Lactobacillaceae</taxon>
        <taxon>Pediococcus</taxon>
        <taxon>Pediococcus acidilactici group</taxon>
    </lineage>
</organism>
<keyword evidence="1" id="KW-0732">Signal</keyword>
<proteinExistence type="predicted"/>
<reference evidence="2" key="2">
    <citation type="submission" date="2023-10" db="EMBL/GenBank/DDBJ databases">
        <authorList>
            <person name="Khurajog B."/>
        </authorList>
    </citation>
    <scope>NUCLEOTIDE SEQUENCE</scope>
    <source>
        <strain evidence="2">BF9</strain>
    </source>
</reference>
<reference evidence="2" key="1">
    <citation type="journal article" date="2023" name="PeerJ">
        <title>Selection and evaluation of lactic acid bacteria from chicken feces in Thailand as potential probiotics.</title>
        <authorList>
            <person name="Khurajog B."/>
            <person name="Disastra Y."/>
            <person name="Lawwyne L.D."/>
            <person name="Sirichokchatchawan W."/>
            <person name="Niyomtham W."/>
            <person name="Yindee J."/>
            <person name="Hampson D.J."/>
            <person name="Prapasarakul N."/>
        </authorList>
    </citation>
    <scope>NUCLEOTIDE SEQUENCE</scope>
    <source>
        <strain evidence="2">BF9</strain>
    </source>
</reference>
<feature type="chain" id="PRO_5043701325" evidence="1">
    <location>
        <begin position="27"/>
        <end position="336"/>
    </location>
</feature>
<name>A0AAW8YKE2_PEDAC</name>
<feature type="signal peptide" evidence="1">
    <location>
        <begin position="1"/>
        <end position="26"/>
    </location>
</feature>
<evidence type="ECO:0000256" key="1">
    <source>
        <dbReference type="SAM" id="SignalP"/>
    </source>
</evidence>
<dbReference type="Proteomes" id="UP001280897">
    <property type="component" value="Unassembled WGS sequence"/>
</dbReference>
<sequence>MKKSMLTALIALGFITPIITNTGASAAEFNQNEPNASAIIPKLNQQQPKLPKLSEKQLKIQDSDIETWMPNSTVRKLMLEMLIAHDYLPEDSTVNDITKDLLGSVRAYDVFSFEINAFRDGQITSDVGKGLQYINPKAIVTMSLADANETQLMQVDYAQLHQSVDQWGVFIINPDKIANPQLIQKVKDLPIKTADPTRLPEIYYLRANYADTDTSVAGVPTKTIDISENLFPSINLTEDDFWKENDRSLFTRHTMLSYLITTDNFKVVPDFHNFTEVSEGNFVGTLPETEANVRAMKDVANDPQNYYTLFRYRNIYDDGQHQEVHLISSIYADFHK</sequence>
<evidence type="ECO:0000313" key="2">
    <source>
        <dbReference type="EMBL" id="MDV2622026.1"/>
    </source>
</evidence>
<evidence type="ECO:0000313" key="3">
    <source>
        <dbReference type="Proteomes" id="UP001280897"/>
    </source>
</evidence>
<dbReference type="EMBL" id="JAWJAV010000008">
    <property type="protein sequence ID" value="MDV2622026.1"/>
    <property type="molecule type" value="Genomic_DNA"/>
</dbReference>
<gene>
    <name evidence="2" type="ORF">R0G89_09905</name>
</gene>
<accession>A0AAW8YKE2</accession>
<protein>
    <submittedName>
        <fullName evidence="2">Uncharacterized protein</fullName>
    </submittedName>
</protein>